<dbReference type="RefSeq" id="WP_135012622.1">
    <property type="nucleotide sequence ID" value="NZ_JADGLK010000019.1"/>
</dbReference>
<comment type="caution">
    <text evidence="3">The sequence shown here is derived from an EMBL/GenBank/DDBJ whole genome shotgun (WGS) entry which is preliminary data.</text>
</comment>
<organism evidence="3 4">
    <name type="scientific">Rothia nasimurium</name>
    <dbReference type="NCBI Taxonomy" id="85336"/>
    <lineage>
        <taxon>Bacteria</taxon>
        <taxon>Bacillati</taxon>
        <taxon>Actinomycetota</taxon>
        <taxon>Actinomycetes</taxon>
        <taxon>Micrococcales</taxon>
        <taxon>Micrococcaceae</taxon>
        <taxon>Rothia</taxon>
    </lineage>
</organism>
<dbReference type="OrthoDB" id="277520at2"/>
<protein>
    <submittedName>
        <fullName evidence="3">FHA domain-containing protein</fullName>
    </submittedName>
</protein>
<accession>A0A4Y9F4L0</accession>
<dbReference type="Gene3D" id="2.60.200.20">
    <property type="match status" value="1"/>
</dbReference>
<keyword evidence="1" id="KW-0597">Phosphoprotein</keyword>
<dbReference type="InterPro" id="IPR050923">
    <property type="entry name" value="Cell_Proc_Reg/RNA_Proc"/>
</dbReference>
<evidence type="ECO:0000256" key="1">
    <source>
        <dbReference type="ARBA" id="ARBA00022553"/>
    </source>
</evidence>
<evidence type="ECO:0000259" key="2">
    <source>
        <dbReference type="PROSITE" id="PS50006"/>
    </source>
</evidence>
<evidence type="ECO:0000313" key="3">
    <source>
        <dbReference type="EMBL" id="TFU22321.1"/>
    </source>
</evidence>
<feature type="domain" description="FHA" evidence="2">
    <location>
        <begin position="95"/>
        <end position="144"/>
    </location>
</feature>
<dbReference type="EMBL" id="SPQC01000019">
    <property type="protein sequence ID" value="TFU22321.1"/>
    <property type="molecule type" value="Genomic_DNA"/>
</dbReference>
<dbReference type="SUPFAM" id="SSF49879">
    <property type="entry name" value="SMAD/FHA domain"/>
    <property type="match status" value="1"/>
</dbReference>
<gene>
    <name evidence="3" type="ORF">E4U03_06510</name>
</gene>
<dbReference type="AlphaFoldDB" id="A0A4Y9F4L0"/>
<dbReference type="SMART" id="SM00240">
    <property type="entry name" value="FHA"/>
    <property type="match status" value="1"/>
</dbReference>
<dbReference type="Pfam" id="PF00498">
    <property type="entry name" value="FHA"/>
    <property type="match status" value="1"/>
</dbReference>
<dbReference type="Proteomes" id="UP000297951">
    <property type="component" value="Unassembled WGS sequence"/>
</dbReference>
<dbReference type="InterPro" id="IPR008984">
    <property type="entry name" value="SMAD_FHA_dom_sf"/>
</dbReference>
<dbReference type="PROSITE" id="PS50006">
    <property type="entry name" value="FHA_DOMAIN"/>
    <property type="match status" value="1"/>
</dbReference>
<name>A0A4Y9F4L0_9MICC</name>
<proteinExistence type="predicted"/>
<sequence>MASEITVTVLRFAFLGLLWLFIFMVLAASRRDLGVGRNIRTARAQFEDAAVDAPVAPATPAHPVPVAAPPARPSLLTIVDGTQAGATMRLGDSPVTIGRATDIEVSLQDDYASGRHARLFPQGSRWFLEDMGSTNGTFVGDTRLTRATPIEAGQLFRVGRTTMQLKA</sequence>
<dbReference type="InterPro" id="IPR000253">
    <property type="entry name" value="FHA_dom"/>
</dbReference>
<reference evidence="3 4" key="1">
    <citation type="submission" date="2019-03" db="EMBL/GenBank/DDBJ databases">
        <title>Diversity of the mouse oral microbiome.</title>
        <authorList>
            <person name="Joseph S."/>
            <person name="Aduse-Opoku J."/>
            <person name="Curtis M."/>
            <person name="Wade W."/>
            <person name="Hashim A."/>
        </authorList>
    </citation>
    <scope>NUCLEOTIDE SEQUENCE [LARGE SCALE GENOMIC DNA]</scope>
    <source>
        <strain evidence="4">irhom_31</strain>
    </source>
</reference>
<dbReference type="PANTHER" id="PTHR23308">
    <property type="entry name" value="NUCLEAR INHIBITOR OF PROTEIN PHOSPHATASE-1"/>
    <property type="match status" value="1"/>
</dbReference>
<evidence type="ECO:0000313" key="4">
    <source>
        <dbReference type="Proteomes" id="UP000297951"/>
    </source>
</evidence>